<dbReference type="WBParaSite" id="ASIM_0000181201-mRNA-1">
    <property type="protein sequence ID" value="ASIM_0000181201-mRNA-1"/>
    <property type="gene ID" value="ASIM_0000181201"/>
</dbReference>
<dbReference type="GO" id="GO:0043252">
    <property type="term" value="P:sodium-independent organic anion transport"/>
    <property type="evidence" value="ECO:0007669"/>
    <property type="project" value="TreeGrafter"/>
</dbReference>
<dbReference type="PANTHER" id="PTHR11388:SF100">
    <property type="entry name" value="SOLUTE CARRIER ORGANIC ANION TRANSPORTER FAMILY MEMBER 4A1"/>
    <property type="match status" value="1"/>
</dbReference>
<dbReference type="OrthoDB" id="5062115at2759"/>
<accession>A0A0M3J2Q1</accession>
<dbReference type="InterPro" id="IPR036259">
    <property type="entry name" value="MFS_trans_sf"/>
</dbReference>
<evidence type="ECO:0000256" key="1">
    <source>
        <dbReference type="ARBA" id="ARBA00023157"/>
    </source>
</evidence>
<feature type="transmembrane region" description="Helical" evidence="2">
    <location>
        <begin position="38"/>
        <end position="60"/>
    </location>
</feature>
<reference evidence="5" key="1">
    <citation type="submission" date="2017-02" db="UniProtKB">
        <authorList>
            <consortium name="WormBaseParasite"/>
        </authorList>
    </citation>
    <scope>IDENTIFICATION</scope>
</reference>
<dbReference type="Proteomes" id="UP000267096">
    <property type="component" value="Unassembled WGS sequence"/>
</dbReference>
<dbReference type="GO" id="GO:0016323">
    <property type="term" value="C:basolateral plasma membrane"/>
    <property type="evidence" value="ECO:0007669"/>
    <property type="project" value="TreeGrafter"/>
</dbReference>
<evidence type="ECO:0000313" key="3">
    <source>
        <dbReference type="EMBL" id="VDK19074.1"/>
    </source>
</evidence>
<dbReference type="PANTHER" id="PTHR11388">
    <property type="entry name" value="ORGANIC ANION TRANSPORTER"/>
    <property type="match status" value="1"/>
</dbReference>
<protein>
    <submittedName>
        <fullName evidence="5">Solute carrier organic anion transporter family member</fullName>
    </submittedName>
</protein>
<dbReference type="EMBL" id="UYRR01001914">
    <property type="protein sequence ID" value="VDK19074.1"/>
    <property type="molecule type" value="Genomic_DNA"/>
</dbReference>
<keyword evidence="2" id="KW-0812">Transmembrane</keyword>
<feature type="transmembrane region" description="Helical" evidence="2">
    <location>
        <begin position="140"/>
        <end position="167"/>
    </location>
</feature>
<evidence type="ECO:0000313" key="4">
    <source>
        <dbReference type="Proteomes" id="UP000267096"/>
    </source>
</evidence>
<evidence type="ECO:0000256" key="2">
    <source>
        <dbReference type="SAM" id="Phobius"/>
    </source>
</evidence>
<dbReference type="Pfam" id="PF03137">
    <property type="entry name" value="OATP"/>
    <property type="match status" value="1"/>
</dbReference>
<dbReference type="GO" id="GO:0015347">
    <property type="term" value="F:sodium-independent organic anion transmembrane transporter activity"/>
    <property type="evidence" value="ECO:0007669"/>
    <property type="project" value="TreeGrafter"/>
</dbReference>
<feature type="transmembrane region" description="Helical" evidence="2">
    <location>
        <begin position="12"/>
        <end position="31"/>
    </location>
</feature>
<dbReference type="SUPFAM" id="SSF103473">
    <property type="entry name" value="MFS general substrate transporter"/>
    <property type="match status" value="1"/>
</dbReference>
<keyword evidence="2" id="KW-1133">Transmembrane helix</keyword>
<organism evidence="5">
    <name type="scientific">Anisakis simplex</name>
    <name type="common">Herring worm</name>
    <dbReference type="NCBI Taxonomy" id="6269"/>
    <lineage>
        <taxon>Eukaryota</taxon>
        <taxon>Metazoa</taxon>
        <taxon>Ecdysozoa</taxon>
        <taxon>Nematoda</taxon>
        <taxon>Chromadorea</taxon>
        <taxon>Rhabditida</taxon>
        <taxon>Spirurina</taxon>
        <taxon>Ascaridomorpha</taxon>
        <taxon>Ascaridoidea</taxon>
        <taxon>Anisakidae</taxon>
        <taxon>Anisakis</taxon>
        <taxon>Anisakis simplex complex</taxon>
    </lineage>
</organism>
<feature type="transmembrane region" description="Helical" evidence="2">
    <location>
        <begin position="187"/>
        <end position="213"/>
    </location>
</feature>
<keyword evidence="4" id="KW-1185">Reference proteome</keyword>
<keyword evidence="1" id="KW-1015">Disulfide bond</keyword>
<evidence type="ECO:0000313" key="5">
    <source>
        <dbReference type="WBParaSite" id="ASIM_0000181201-mRNA-1"/>
    </source>
</evidence>
<gene>
    <name evidence="3" type="ORF">ASIM_LOCUS1684</name>
</gene>
<dbReference type="InterPro" id="IPR004156">
    <property type="entry name" value="OATP"/>
</dbReference>
<proteinExistence type="predicted"/>
<keyword evidence="2" id="KW-0472">Membrane</keyword>
<name>A0A0M3J2Q1_ANISI</name>
<sequence length="300" mass="33099">RIFFSTQTGIISSWYDFAVLIAVFPVCNWGNTGHKGRWIGIGTFLMGLGSFICALPHFMITPYRVNGAGLNESDYGQCTLRDEKALECVKGDTEPASYLNPYFLMFLLGQTLHGIGATPLFSIGTVYLDENVSQKASPVYLAIHAVVTSIGPVIGLFVGGFLLTIYTDFDRVDMSTVPFKDSSDPRWVGAWWLGFLASAIFAFFTAFPILSFARELPEAKRHRMKDVNQVHAVSQVDDSDAILNGNLKYLPQAVWVFALFVDPPTVTLSIVPYIIEQLTGPKGFPFDAAVFGLHSNVIMM</sequence>
<dbReference type="AlphaFoldDB" id="A0A0M3J2Q1"/>
<reference evidence="3 4" key="2">
    <citation type="submission" date="2018-11" db="EMBL/GenBank/DDBJ databases">
        <authorList>
            <consortium name="Pathogen Informatics"/>
        </authorList>
    </citation>
    <scope>NUCLEOTIDE SEQUENCE [LARGE SCALE GENOMIC DNA]</scope>
</reference>
<dbReference type="Gene3D" id="1.20.1250.20">
    <property type="entry name" value="MFS general substrate transporter like domains"/>
    <property type="match status" value="1"/>
</dbReference>
<feature type="transmembrane region" description="Helical" evidence="2">
    <location>
        <begin position="102"/>
        <end position="128"/>
    </location>
</feature>